<dbReference type="EMBL" id="AP021874">
    <property type="protein sequence ID" value="BBO68376.1"/>
    <property type="molecule type" value="Genomic_DNA"/>
</dbReference>
<dbReference type="RefSeq" id="WP_155316546.1">
    <property type="nucleotide sequence ID" value="NZ_AP021874.1"/>
</dbReference>
<sequence>MPGPQKASWKLRFIVLAATVLLWLAAPLQAASYRDDIGYTGLEDERGTDIPDGTGVGITQVEAEVPVVVDEETGETAGTWTPDRENDEFAGKTISFKSSSDTTAASGHATSVGRQFYGNSSSMAPAIVDIDAYETNDWLTSGFLACGLSLYGNPVQPHYEWYVQLSSPSRVANHSWVGTTDDDTADSELLKRLDFVVDTDEFIQITAVNNGSTQKSLLSGAFNAITVGRTDACHPIGTIAIDSLYTPGRTCPLLVAPMSTTSSASPIVASAAALLVQTGQDAALSTDPSEQSTQNRDGDAITNAERSEVIKAALLAGADRVTRNTWSADQIADYRQDGDNGLDRRFGAGQVNITNSHHIIAAGEQNSDEDDPAGHGQIGTEGFDVDPAFGGSGGSNATASYFFTADQDRSMLYASLVWNLHIDGGVFYHYDDTATLYDFDLTLYDVTDADHPTEVAASASSVDNTENLWVPLTSGRTYRLLVHLGPEQADCRWDYALAWRIATPPDTDGDTLPDDWEVYHGMDHTSIDTDADGMADGWEEGYSLDPLTDDGSLDTDDDGLDNLDEFTLGTAPDDPDTDGDGYTDGMEVAAGTDPLDAEDFPQISAVPAVAGNGLLAAMAALMVAGSVTICNRKK</sequence>
<feature type="region of interest" description="Disordered" evidence="5">
    <location>
        <begin position="366"/>
        <end position="389"/>
    </location>
</feature>
<dbReference type="Gene3D" id="3.40.50.200">
    <property type="entry name" value="Peptidase S8/S53 domain"/>
    <property type="match status" value="1"/>
</dbReference>
<protein>
    <recommendedName>
        <fullName evidence="10">Peptidase S8/S53 domain-containing protein</fullName>
    </recommendedName>
</protein>
<keyword evidence="6" id="KW-0812">Transmembrane</keyword>
<organism evidence="8 9">
    <name type="scientific">Desulfosarcina alkanivorans</name>
    <dbReference type="NCBI Taxonomy" id="571177"/>
    <lineage>
        <taxon>Bacteria</taxon>
        <taxon>Pseudomonadati</taxon>
        <taxon>Thermodesulfobacteriota</taxon>
        <taxon>Desulfobacteria</taxon>
        <taxon>Desulfobacterales</taxon>
        <taxon>Desulfosarcinaceae</taxon>
        <taxon>Desulfosarcina</taxon>
    </lineage>
</organism>
<feature type="compositionally biased region" description="Polar residues" evidence="5">
    <location>
        <begin position="286"/>
        <end position="295"/>
    </location>
</feature>
<proteinExistence type="predicted"/>
<dbReference type="Proteomes" id="UP000427906">
    <property type="component" value="Chromosome"/>
</dbReference>
<dbReference type="GO" id="GO:0006508">
    <property type="term" value="P:proteolysis"/>
    <property type="evidence" value="ECO:0007669"/>
    <property type="project" value="InterPro"/>
</dbReference>
<keyword evidence="6" id="KW-0472">Membrane</keyword>
<name>A0A5K7YGY0_9BACT</name>
<evidence type="ECO:0000256" key="6">
    <source>
        <dbReference type="SAM" id="Phobius"/>
    </source>
</evidence>
<keyword evidence="4" id="KW-0106">Calcium</keyword>
<feature type="region of interest" description="Disordered" evidence="5">
    <location>
        <begin position="540"/>
        <end position="559"/>
    </location>
</feature>
<evidence type="ECO:0000256" key="4">
    <source>
        <dbReference type="ARBA" id="ARBA00022837"/>
    </source>
</evidence>
<dbReference type="Pfam" id="PF18884">
    <property type="entry name" value="TSP3_bac"/>
    <property type="match status" value="1"/>
</dbReference>
<feature type="compositionally biased region" description="Acidic residues" evidence="5">
    <location>
        <begin position="547"/>
        <end position="559"/>
    </location>
</feature>
<evidence type="ECO:0000256" key="1">
    <source>
        <dbReference type="ARBA" id="ARBA00004613"/>
    </source>
</evidence>
<keyword evidence="2" id="KW-0964">Secreted</keyword>
<evidence type="ECO:0008006" key="10">
    <source>
        <dbReference type="Google" id="ProtNLM"/>
    </source>
</evidence>
<accession>A0A5K7YGY0</accession>
<keyword evidence="3 7" id="KW-0732">Signal</keyword>
<dbReference type="InterPro" id="IPR036852">
    <property type="entry name" value="Peptidase_S8/S53_dom_sf"/>
</dbReference>
<evidence type="ECO:0000313" key="9">
    <source>
        <dbReference type="Proteomes" id="UP000427906"/>
    </source>
</evidence>
<dbReference type="SUPFAM" id="SSF52743">
    <property type="entry name" value="Subtilisin-like"/>
    <property type="match status" value="1"/>
</dbReference>
<dbReference type="GO" id="GO:0004252">
    <property type="term" value="F:serine-type endopeptidase activity"/>
    <property type="evidence" value="ECO:0007669"/>
    <property type="project" value="InterPro"/>
</dbReference>
<comment type="subcellular location">
    <subcellularLocation>
        <location evidence="1">Secreted</location>
    </subcellularLocation>
</comment>
<evidence type="ECO:0000256" key="2">
    <source>
        <dbReference type="ARBA" id="ARBA00022525"/>
    </source>
</evidence>
<keyword evidence="6" id="KW-1133">Transmembrane helix</keyword>
<dbReference type="OrthoDB" id="192784at2"/>
<evidence type="ECO:0000256" key="7">
    <source>
        <dbReference type="SAM" id="SignalP"/>
    </source>
</evidence>
<reference evidence="8 9" key="1">
    <citation type="submission" date="2019-11" db="EMBL/GenBank/DDBJ databases">
        <title>Comparative genomics of hydrocarbon-degrading Desulfosarcina strains.</title>
        <authorList>
            <person name="Watanabe M."/>
            <person name="Kojima H."/>
            <person name="Fukui M."/>
        </authorList>
    </citation>
    <scope>NUCLEOTIDE SEQUENCE [LARGE SCALE GENOMIC DNA]</scope>
    <source>
        <strain evidence="8 9">PL12</strain>
    </source>
</reference>
<evidence type="ECO:0000313" key="8">
    <source>
        <dbReference type="EMBL" id="BBO68376.1"/>
    </source>
</evidence>
<dbReference type="InterPro" id="IPR059100">
    <property type="entry name" value="TSP3_bac"/>
</dbReference>
<evidence type="ECO:0000256" key="5">
    <source>
        <dbReference type="SAM" id="MobiDB-lite"/>
    </source>
</evidence>
<feature type="signal peptide" evidence="7">
    <location>
        <begin position="1"/>
        <end position="30"/>
    </location>
</feature>
<feature type="chain" id="PRO_5024393880" description="Peptidase S8/S53 domain-containing protein" evidence="7">
    <location>
        <begin position="31"/>
        <end position="634"/>
    </location>
</feature>
<keyword evidence="9" id="KW-1185">Reference proteome</keyword>
<feature type="transmembrane region" description="Helical" evidence="6">
    <location>
        <begin position="609"/>
        <end position="630"/>
    </location>
</feature>
<feature type="region of interest" description="Disordered" evidence="5">
    <location>
        <begin position="282"/>
        <end position="303"/>
    </location>
</feature>
<evidence type="ECO:0000256" key="3">
    <source>
        <dbReference type="ARBA" id="ARBA00022729"/>
    </source>
</evidence>
<gene>
    <name evidence="8" type="ORF">DSCA_23060</name>
</gene>
<dbReference type="AlphaFoldDB" id="A0A5K7YGY0"/>
<dbReference type="KEGG" id="dalk:DSCA_23060"/>